<keyword evidence="6" id="KW-1185">Reference proteome</keyword>
<dbReference type="InterPro" id="IPR000014">
    <property type="entry name" value="PAS"/>
</dbReference>
<dbReference type="EMBL" id="JACOFX010000011">
    <property type="protein sequence ID" value="MBC3909604.1"/>
    <property type="molecule type" value="Genomic_DNA"/>
</dbReference>
<evidence type="ECO:0000259" key="4">
    <source>
        <dbReference type="PROSITE" id="PS50109"/>
    </source>
</evidence>
<dbReference type="PANTHER" id="PTHR43065">
    <property type="entry name" value="SENSOR HISTIDINE KINASE"/>
    <property type="match status" value="1"/>
</dbReference>
<dbReference type="InterPro" id="IPR013656">
    <property type="entry name" value="PAS_4"/>
</dbReference>
<dbReference type="InterPro" id="IPR003661">
    <property type="entry name" value="HisK_dim/P_dom"/>
</dbReference>
<feature type="domain" description="Histidine kinase" evidence="4">
    <location>
        <begin position="381"/>
        <end position="613"/>
    </location>
</feature>
<dbReference type="InterPro" id="IPR003018">
    <property type="entry name" value="GAF"/>
</dbReference>
<gene>
    <name evidence="5" type="ORF">H8L47_18735</name>
</gene>
<dbReference type="CDD" id="cd00130">
    <property type="entry name" value="PAS"/>
    <property type="match status" value="1"/>
</dbReference>
<protein>
    <recommendedName>
        <fullName evidence="2">histidine kinase</fullName>
        <ecNumber evidence="2">2.7.13.3</ecNumber>
    </recommendedName>
</protein>
<evidence type="ECO:0000256" key="2">
    <source>
        <dbReference type="ARBA" id="ARBA00012438"/>
    </source>
</evidence>
<dbReference type="Gene3D" id="3.30.450.40">
    <property type="match status" value="1"/>
</dbReference>
<dbReference type="SUPFAM" id="SSF55781">
    <property type="entry name" value="GAF domain-like"/>
    <property type="match status" value="1"/>
</dbReference>
<keyword evidence="3" id="KW-0597">Phosphoprotein</keyword>
<proteinExistence type="predicted"/>
<accession>A0ABR6ZCX3</accession>
<evidence type="ECO:0000256" key="1">
    <source>
        <dbReference type="ARBA" id="ARBA00000085"/>
    </source>
</evidence>
<dbReference type="Gene3D" id="3.30.450.20">
    <property type="entry name" value="PAS domain"/>
    <property type="match status" value="1"/>
</dbReference>
<organism evidence="5 6">
    <name type="scientific">Undibacterium umbellatum</name>
    <dbReference type="NCBI Taxonomy" id="2762300"/>
    <lineage>
        <taxon>Bacteria</taxon>
        <taxon>Pseudomonadati</taxon>
        <taxon>Pseudomonadota</taxon>
        <taxon>Betaproteobacteria</taxon>
        <taxon>Burkholderiales</taxon>
        <taxon>Oxalobacteraceae</taxon>
        <taxon>Undibacterium</taxon>
    </lineage>
</organism>
<dbReference type="Gene3D" id="1.10.287.130">
    <property type="match status" value="1"/>
</dbReference>
<comment type="caution">
    <text evidence="5">The sequence shown here is derived from an EMBL/GenBank/DDBJ whole genome shotgun (WGS) entry which is preliminary data.</text>
</comment>
<dbReference type="InterPro" id="IPR036097">
    <property type="entry name" value="HisK_dim/P_sf"/>
</dbReference>
<dbReference type="SUPFAM" id="SSF47384">
    <property type="entry name" value="Homodimeric domain of signal transducing histidine kinase"/>
    <property type="match status" value="1"/>
</dbReference>
<dbReference type="NCBIfam" id="TIGR00229">
    <property type="entry name" value="sensory_box"/>
    <property type="match status" value="1"/>
</dbReference>
<dbReference type="Gene3D" id="3.30.565.10">
    <property type="entry name" value="Histidine kinase-like ATPase, C-terminal domain"/>
    <property type="match status" value="1"/>
</dbReference>
<dbReference type="PRINTS" id="PR00344">
    <property type="entry name" value="BCTRLSENSOR"/>
</dbReference>
<evidence type="ECO:0000256" key="3">
    <source>
        <dbReference type="ARBA" id="ARBA00022553"/>
    </source>
</evidence>
<dbReference type="SUPFAM" id="SSF55785">
    <property type="entry name" value="PYP-like sensor domain (PAS domain)"/>
    <property type="match status" value="1"/>
</dbReference>
<reference evidence="5 6" key="1">
    <citation type="submission" date="2020-08" db="EMBL/GenBank/DDBJ databases">
        <title>Novel species isolated from subtropical streams in China.</title>
        <authorList>
            <person name="Lu H."/>
        </authorList>
    </citation>
    <scope>NUCLEOTIDE SEQUENCE [LARGE SCALE GENOMIC DNA]</scope>
    <source>
        <strain evidence="5 6">NL8W</strain>
    </source>
</reference>
<dbReference type="InterPro" id="IPR035965">
    <property type="entry name" value="PAS-like_dom_sf"/>
</dbReference>
<dbReference type="InterPro" id="IPR036890">
    <property type="entry name" value="HATPase_C_sf"/>
</dbReference>
<dbReference type="SUPFAM" id="SSF55874">
    <property type="entry name" value="ATPase domain of HSP90 chaperone/DNA topoisomerase II/histidine kinase"/>
    <property type="match status" value="1"/>
</dbReference>
<evidence type="ECO:0000313" key="6">
    <source>
        <dbReference type="Proteomes" id="UP000646911"/>
    </source>
</evidence>
<dbReference type="CDD" id="cd00082">
    <property type="entry name" value="HisKA"/>
    <property type="match status" value="1"/>
</dbReference>
<sequence>MSARQKISQYAQASNTWDRAITDDELMKKSGDKAHPPPIENAAIALKVIDHLSAMTGYWNTDLICQFSNSAYSHWFGKSKEQMRGIYMRDALGPIFEKNLANIQAVLRGELQIFEREVVIPDGSIRHSLMTYTPDIVDGKVCGFFVHVADVTPLKKVEFELAAAKEAAAVVAEQELTTLKQTNATLERLGAIGQDITAHLETSVVCRSLYRHVAGLLETSSFSVLLVDDSSLSLHPALHMESGQEREHKNIELTDPLHPYSTCVRELRDICMDIPPDHASDFSPAADADTCTNRTTLTDRDDVHSLLCSPLRVAERTIGVMALQAQRAQAYGERERLIFKTLCAYGAIALENAFAYQRLQNAQEQLVAQEKMAALGSLVAGVAHELNTPIGNSVLTASTLSEKTAVMAEQLKNQSLRRSDLEIFIKQVQQASNLLIHSLDSAADLVMSFKQIAVDRTTAQRREFDLRKTCHELCATIVNQINARQHQLILDIPDGILLDGYPGPLGQVIMNLINNALLHGFEHVSSGKIIISAIAINKDKVQIRLEDNGCGMNEHVLGHIFDPFFTTKMGRGGTGLGLSISYNIVTSILGGKIKAYSQPGMGSSFTLDLPRHAPLQ</sequence>
<evidence type="ECO:0000313" key="5">
    <source>
        <dbReference type="EMBL" id="MBC3909604.1"/>
    </source>
</evidence>
<comment type="catalytic activity">
    <reaction evidence="1">
        <text>ATP + protein L-histidine = ADP + protein N-phospho-L-histidine.</text>
        <dbReference type="EC" id="2.7.13.3"/>
    </reaction>
</comment>
<dbReference type="PANTHER" id="PTHR43065:SF42">
    <property type="entry name" value="TWO-COMPONENT SENSOR PPRA"/>
    <property type="match status" value="1"/>
</dbReference>
<dbReference type="SMART" id="SM00065">
    <property type="entry name" value="GAF"/>
    <property type="match status" value="1"/>
</dbReference>
<dbReference type="InterPro" id="IPR004358">
    <property type="entry name" value="Sig_transdc_His_kin-like_C"/>
</dbReference>
<dbReference type="RefSeq" id="WP_186955131.1">
    <property type="nucleotide sequence ID" value="NZ_JACOFX010000011.1"/>
</dbReference>
<dbReference type="InterPro" id="IPR003594">
    <property type="entry name" value="HATPase_dom"/>
</dbReference>
<dbReference type="PROSITE" id="PS50109">
    <property type="entry name" value="HIS_KIN"/>
    <property type="match status" value="1"/>
</dbReference>
<dbReference type="SMART" id="SM00387">
    <property type="entry name" value="HATPase_c"/>
    <property type="match status" value="1"/>
</dbReference>
<dbReference type="Pfam" id="PF02518">
    <property type="entry name" value="HATPase_c"/>
    <property type="match status" value="1"/>
</dbReference>
<dbReference type="InterPro" id="IPR029016">
    <property type="entry name" value="GAF-like_dom_sf"/>
</dbReference>
<name>A0ABR6ZCX3_9BURK</name>
<dbReference type="Pfam" id="PF13492">
    <property type="entry name" value="GAF_3"/>
    <property type="match status" value="1"/>
</dbReference>
<dbReference type="EC" id="2.7.13.3" evidence="2"/>
<dbReference type="InterPro" id="IPR005467">
    <property type="entry name" value="His_kinase_dom"/>
</dbReference>
<dbReference type="Proteomes" id="UP000646911">
    <property type="component" value="Unassembled WGS sequence"/>
</dbReference>
<dbReference type="Pfam" id="PF08448">
    <property type="entry name" value="PAS_4"/>
    <property type="match status" value="1"/>
</dbReference>